<evidence type="ECO:0000256" key="5">
    <source>
        <dbReference type="ARBA" id="ARBA00022692"/>
    </source>
</evidence>
<proteinExistence type="inferred from homology"/>
<keyword evidence="5 10" id="KW-0812">Transmembrane</keyword>
<keyword evidence="6 11" id="KW-0798">TonB box</keyword>
<dbReference type="PROSITE" id="PS52016">
    <property type="entry name" value="TONB_DEPENDENT_REC_3"/>
    <property type="match status" value="1"/>
</dbReference>
<dbReference type="InterPro" id="IPR000531">
    <property type="entry name" value="Beta-barrel_TonB"/>
</dbReference>
<comment type="caution">
    <text evidence="15">The sequence shown here is derived from an EMBL/GenBank/DDBJ whole genome shotgun (WGS) entry which is preliminary data.</text>
</comment>
<evidence type="ECO:0000256" key="7">
    <source>
        <dbReference type="ARBA" id="ARBA00023136"/>
    </source>
</evidence>
<sequence>MSRSTMQKPLQTAIALALASLGGTAHALTNDPATTGLSVAVDATHASTHTGKHTDTYTAAFVPGAAAAAPTEASPLLLAQTTVPAAPGSTAAQVATLPATNVVAPAESLTSPSVEEQKANLFQTAGSVGFVDADSYQNTYAFNLRDVLKDSPGVFVQNRYGQELRVSIRGSGIARGYHVRGLEILQDGIPTNSADGSGDYYQIDPMGLRSTEIYKGGNGLTYGATTLGGALNFVTPTAYTAEAPNQFRLEGGSFGTVRASGQMSRIFGPLDALATVTLNRSDGYRDHAKGNYAQINANIGYKFSPRVETRFFFGAYIVDQKLPGTLSLFDALNNPTKAAASAVSGDQARNTRTERLGNLTTLRFDVGQLDIASWVIHKSLYHPIFQVIDQDGWTYGVAPRYTANLTLGGMRNDLIVGARFFGGNTKADQYVNVNGNRGAQTLDSRQSAYNYEAYFENRLFFLPTLGLMVGAKAYRDVRQYIDYGGLPGDVNYRSTSAAYSGVNPKIGLIWEPRKDIQAFIDVTRSADVPDFTDLSQTFGATSRFVPLASQHAWTIEAGTRGKLDRVAWDVTAYRSLVRDQLLQYTTNPDVPASTFNANKTVLQGLELGASVDLLKNVVATGDRITLSQIWNYSDFRFRDDPQYGNNRIAGVPTQVLRTTLGYALTNRFQIAASLDWVPTGAWVDYANTMRVPGYTLIGLQASYLVQRGVMFYVDARNLTDKRYVSDFSTVTDARTANTAVFYPGDGRSVFAGVRFAF</sequence>
<evidence type="ECO:0000313" key="16">
    <source>
        <dbReference type="Proteomes" id="UP000366065"/>
    </source>
</evidence>
<dbReference type="Gene3D" id="2.40.170.20">
    <property type="entry name" value="TonB-dependent receptor, beta-barrel domain"/>
    <property type="match status" value="1"/>
</dbReference>
<evidence type="ECO:0000256" key="8">
    <source>
        <dbReference type="ARBA" id="ARBA00023170"/>
    </source>
</evidence>
<keyword evidence="16" id="KW-1185">Reference proteome</keyword>
<dbReference type="Pfam" id="PF07715">
    <property type="entry name" value="Plug"/>
    <property type="match status" value="1"/>
</dbReference>
<feature type="domain" description="TonB-dependent receptor plug" evidence="14">
    <location>
        <begin position="122"/>
        <end position="230"/>
    </location>
</feature>
<reference evidence="15 16" key="1">
    <citation type="submission" date="2019-08" db="EMBL/GenBank/DDBJ databases">
        <authorList>
            <person name="Peeters C."/>
        </authorList>
    </citation>
    <scope>NUCLEOTIDE SEQUENCE [LARGE SCALE GENOMIC DNA]</scope>
    <source>
        <strain evidence="15 16">LMG 20602</strain>
    </source>
</reference>
<dbReference type="InterPro" id="IPR039426">
    <property type="entry name" value="TonB-dep_rcpt-like"/>
</dbReference>
<dbReference type="EMBL" id="CABPRV010000007">
    <property type="protein sequence ID" value="VVE18740.1"/>
    <property type="molecule type" value="Genomic_DNA"/>
</dbReference>
<evidence type="ECO:0000256" key="4">
    <source>
        <dbReference type="ARBA" id="ARBA00022452"/>
    </source>
</evidence>
<evidence type="ECO:0000256" key="9">
    <source>
        <dbReference type="ARBA" id="ARBA00023237"/>
    </source>
</evidence>
<evidence type="ECO:0000256" key="12">
    <source>
        <dbReference type="SAM" id="SignalP"/>
    </source>
</evidence>
<comment type="similarity">
    <text evidence="2 10 11">Belongs to the TonB-dependent receptor family.</text>
</comment>
<evidence type="ECO:0000256" key="6">
    <source>
        <dbReference type="ARBA" id="ARBA00023077"/>
    </source>
</evidence>
<evidence type="ECO:0000256" key="2">
    <source>
        <dbReference type="ARBA" id="ARBA00009810"/>
    </source>
</evidence>
<name>A0ABY6W2K1_9BURK</name>
<dbReference type="InterPro" id="IPR012910">
    <property type="entry name" value="Plug_dom"/>
</dbReference>
<feature type="domain" description="TonB-dependent receptor-like beta-barrel" evidence="13">
    <location>
        <begin position="350"/>
        <end position="718"/>
    </location>
</feature>
<dbReference type="InterPro" id="IPR036942">
    <property type="entry name" value="Beta-barrel_TonB_sf"/>
</dbReference>
<accession>A0ABY6W2K1</accession>
<dbReference type="Proteomes" id="UP000366065">
    <property type="component" value="Unassembled WGS sequence"/>
</dbReference>
<evidence type="ECO:0000259" key="14">
    <source>
        <dbReference type="Pfam" id="PF07715"/>
    </source>
</evidence>
<feature type="chain" id="PRO_5046289654" evidence="12">
    <location>
        <begin position="28"/>
        <end position="757"/>
    </location>
</feature>
<dbReference type="SUPFAM" id="SSF56935">
    <property type="entry name" value="Porins"/>
    <property type="match status" value="1"/>
</dbReference>
<keyword evidence="8 15" id="KW-0675">Receptor</keyword>
<keyword evidence="3 10" id="KW-0813">Transport</keyword>
<evidence type="ECO:0000256" key="11">
    <source>
        <dbReference type="RuleBase" id="RU003357"/>
    </source>
</evidence>
<dbReference type="InterPro" id="IPR037066">
    <property type="entry name" value="Plug_dom_sf"/>
</dbReference>
<evidence type="ECO:0000256" key="1">
    <source>
        <dbReference type="ARBA" id="ARBA00004571"/>
    </source>
</evidence>
<dbReference type="PANTHER" id="PTHR30069">
    <property type="entry name" value="TONB-DEPENDENT OUTER MEMBRANE RECEPTOR"/>
    <property type="match status" value="1"/>
</dbReference>
<keyword evidence="7 10" id="KW-0472">Membrane</keyword>
<keyword evidence="9 10" id="KW-0998">Cell outer membrane</keyword>
<evidence type="ECO:0000256" key="3">
    <source>
        <dbReference type="ARBA" id="ARBA00022448"/>
    </source>
</evidence>
<dbReference type="Pfam" id="PF00593">
    <property type="entry name" value="TonB_dep_Rec_b-barrel"/>
    <property type="match status" value="1"/>
</dbReference>
<dbReference type="PANTHER" id="PTHR30069:SF28">
    <property type="entry name" value="TONB-DEPENDENT RECEPTOR YNCD-RELATED"/>
    <property type="match status" value="1"/>
</dbReference>
<dbReference type="RefSeq" id="WP_246182176.1">
    <property type="nucleotide sequence ID" value="NZ_CABPRV010000007.1"/>
</dbReference>
<evidence type="ECO:0000256" key="10">
    <source>
        <dbReference type="PROSITE-ProRule" id="PRU01360"/>
    </source>
</evidence>
<protein>
    <submittedName>
        <fullName evidence="15">TonB-dependent receptor</fullName>
    </submittedName>
</protein>
<dbReference type="Gene3D" id="2.170.130.10">
    <property type="entry name" value="TonB-dependent receptor, plug domain"/>
    <property type="match status" value="1"/>
</dbReference>
<evidence type="ECO:0000259" key="13">
    <source>
        <dbReference type="Pfam" id="PF00593"/>
    </source>
</evidence>
<comment type="subcellular location">
    <subcellularLocation>
        <location evidence="1 10">Cell outer membrane</location>
        <topology evidence="1 10">Multi-pass membrane protein</topology>
    </subcellularLocation>
</comment>
<keyword evidence="12" id="KW-0732">Signal</keyword>
<gene>
    <name evidence="15" type="ORF">PCA20602_03027</name>
</gene>
<organism evidence="15 16">
    <name type="scientific">Pandoraea capi</name>
    <dbReference type="NCBI Taxonomy" id="2508286"/>
    <lineage>
        <taxon>Bacteria</taxon>
        <taxon>Pseudomonadati</taxon>
        <taxon>Pseudomonadota</taxon>
        <taxon>Betaproteobacteria</taxon>
        <taxon>Burkholderiales</taxon>
        <taxon>Burkholderiaceae</taxon>
        <taxon>Pandoraea</taxon>
    </lineage>
</organism>
<keyword evidence="4 10" id="KW-1134">Transmembrane beta strand</keyword>
<feature type="signal peptide" evidence="12">
    <location>
        <begin position="1"/>
        <end position="27"/>
    </location>
</feature>
<evidence type="ECO:0000313" key="15">
    <source>
        <dbReference type="EMBL" id="VVE18740.1"/>
    </source>
</evidence>